<dbReference type="Proteomes" id="UP000288279">
    <property type="component" value="Unassembled WGS sequence"/>
</dbReference>
<protein>
    <submittedName>
        <fullName evidence="1">Uncharacterized protein</fullName>
    </submittedName>
</protein>
<accession>A0A432ZNI2</accession>
<reference evidence="1 2" key="1">
    <citation type="journal article" date="2011" name="Front. Microbiol.">
        <title>Genomic signatures of strain selection and enhancement in Bacillus atrophaeus var. globigii, a historical biowarfare simulant.</title>
        <authorList>
            <person name="Gibbons H.S."/>
            <person name="Broomall S.M."/>
            <person name="McNew L.A."/>
            <person name="Daligault H."/>
            <person name="Chapman C."/>
            <person name="Bruce D."/>
            <person name="Karavis M."/>
            <person name="Krepps M."/>
            <person name="McGregor P.A."/>
            <person name="Hong C."/>
            <person name="Park K.H."/>
            <person name="Akmal A."/>
            <person name="Feldman A."/>
            <person name="Lin J.S."/>
            <person name="Chang W.E."/>
            <person name="Higgs B.W."/>
            <person name="Demirev P."/>
            <person name="Lindquist J."/>
            <person name="Liem A."/>
            <person name="Fochler E."/>
            <person name="Read T.D."/>
            <person name="Tapia R."/>
            <person name="Johnson S."/>
            <person name="Bishop-Lilly K.A."/>
            <person name="Detter C."/>
            <person name="Han C."/>
            <person name="Sozhamannan S."/>
            <person name="Rosenzweig C.N."/>
            <person name="Skowronski E.W."/>
        </authorList>
    </citation>
    <scope>NUCLEOTIDE SEQUENCE [LARGE SCALE GENOMIC DNA]</scope>
    <source>
        <strain evidence="1 2">PIT1</strain>
    </source>
</reference>
<name>A0A432ZNI2_9GAMM</name>
<comment type="caution">
    <text evidence="1">The sequence shown here is derived from an EMBL/GenBank/DDBJ whole genome shotgun (WGS) entry which is preliminary data.</text>
</comment>
<evidence type="ECO:0000313" key="1">
    <source>
        <dbReference type="EMBL" id="RUO79455.1"/>
    </source>
</evidence>
<keyword evidence="2" id="KW-1185">Reference proteome</keyword>
<dbReference type="OrthoDB" id="6321522at2"/>
<dbReference type="AlphaFoldDB" id="A0A432ZNI2"/>
<organism evidence="1 2">
    <name type="scientific">Pseudidiomarina taiwanensis</name>
    <dbReference type="NCBI Taxonomy" id="337250"/>
    <lineage>
        <taxon>Bacteria</taxon>
        <taxon>Pseudomonadati</taxon>
        <taxon>Pseudomonadota</taxon>
        <taxon>Gammaproteobacteria</taxon>
        <taxon>Alteromonadales</taxon>
        <taxon>Idiomarinaceae</taxon>
        <taxon>Pseudidiomarina</taxon>
    </lineage>
</organism>
<gene>
    <name evidence="1" type="ORF">CWI83_02805</name>
</gene>
<sequence>MVIQQADIFQPLTHNGAFSELCTALYERELDHLAHAQVHSAQGLQRRLQSVPHYVKQAARRMLELPIQLGLDEQNASWQAPQKAKLTVTEAMQKRLEKWCVKQAKLGLALPVCDLSPTLQCVRLDSIDRIDSAQRKLHLNQFGWFDFSGVCLESESSQLRLVSPEKNMLTAAFCGHQWNHRGRTEPRTLSLREILLATTIKWPG</sequence>
<evidence type="ECO:0000313" key="2">
    <source>
        <dbReference type="Proteomes" id="UP000288279"/>
    </source>
</evidence>
<dbReference type="EMBL" id="PIQG01000001">
    <property type="protein sequence ID" value="RUO79455.1"/>
    <property type="molecule type" value="Genomic_DNA"/>
</dbReference>
<proteinExistence type="predicted"/>